<accession>A0A385E9Y1</accession>
<name>A0A385E9Y1_9CAUD</name>
<keyword evidence="2" id="KW-1185">Reference proteome</keyword>
<dbReference type="EMBL" id="MH588545">
    <property type="protein sequence ID" value="AXQ68613.1"/>
    <property type="molecule type" value="Genomic_DNA"/>
</dbReference>
<protein>
    <submittedName>
        <fullName evidence="1">Uncharacterized protein</fullName>
    </submittedName>
</protein>
<dbReference type="Proteomes" id="UP000259026">
    <property type="component" value="Segment"/>
</dbReference>
<evidence type="ECO:0000313" key="2">
    <source>
        <dbReference type="Proteomes" id="UP000259026"/>
    </source>
</evidence>
<sequence>MSRALYYVTYEARDDLIFLLGTEDENEAEAWREWIVSSEDTEVIADVRSTRIDPDIGDSFYDAFALICDDDDELYLFGSMESARTFVDKEGLNGALFQGIKFGVRTFMARPL</sequence>
<organism evidence="1 2">
    <name type="scientific">Caulobacter phage CcrPW</name>
    <dbReference type="NCBI Taxonomy" id="2283271"/>
    <lineage>
        <taxon>Viruses</taxon>
        <taxon>Duplodnaviria</taxon>
        <taxon>Heunggongvirae</taxon>
        <taxon>Uroviricota</taxon>
        <taxon>Caudoviricetes</taxon>
        <taxon>Jeanschmidtviridae</taxon>
        <taxon>Colossusvirus</taxon>
        <taxon>Colossusvirus PW</taxon>
    </lineage>
</organism>
<reference evidence="1" key="1">
    <citation type="submission" date="2018-07" db="EMBL/GenBank/DDBJ databases">
        <authorList>
            <person name="Quirk P.G."/>
            <person name="Krulwich T.A."/>
        </authorList>
    </citation>
    <scope>NUCLEOTIDE SEQUENCE</scope>
</reference>
<reference evidence="1" key="2">
    <citation type="submission" date="2018-09" db="EMBL/GenBank/DDBJ databases">
        <title>Giant CbK-like Caulobacter bacteriophages have genetically divergent genomes.</title>
        <authorList>
            <person name="Wilson K."/>
            <person name="Ely B."/>
        </authorList>
    </citation>
    <scope>NUCLEOTIDE SEQUENCE [LARGE SCALE GENOMIC DNA]</scope>
</reference>
<gene>
    <name evidence="1" type="ORF">CcrPW_gp074</name>
</gene>
<evidence type="ECO:0000313" key="1">
    <source>
        <dbReference type="EMBL" id="AXQ68613.1"/>
    </source>
</evidence>
<proteinExistence type="predicted"/>